<evidence type="ECO:0000256" key="1">
    <source>
        <dbReference type="SAM" id="MobiDB-lite"/>
    </source>
</evidence>
<dbReference type="InParanoid" id="M1DA60"/>
<name>M1DA60_SOLTU</name>
<dbReference type="AlphaFoldDB" id="M1DA60"/>
<dbReference type="Gramene" id="PGSC0003DMT400085736">
    <property type="protein sequence ID" value="PGSC0003DMT400085736"/>
    <property type="gene ID" value="PGSC0003DMG400035307"/>
</dbReference>
<sequence>MASPVKNLLGDGNGSWQTPKRIINLDPNRLKSENLEDTETRQTGDGMQHRACHRLELRAFETWNDEFSIGFLNYVDLKHYRDLGTII</sequence>
<reference evidence="3" key="1">
    <citation type="journal article" date="2011" name="Nature">
        <title>Genome sequence and analysis of the tuber crop potato.</title>
        <authorList>
            <consortium name="The Potato Genome Sequencing Consortium"/>
        </authorList>
    </citation>
    <scope>NUCLEOTIDE SEQUENCE [LARGE SCALE GENOMIC DNA]</scope>
    <source>
        <strain evidence="3">cv. DM1-3 516 R44</strain>
    </source>
</reference>
<feature type="compositionally biased region" description="Basic and acidic residues" evidence="1">
    <location>
        <begin position="28"/>
        <end position="42"/>
    </location>
</feature>
<dbReference type="HOGENOM" id="CLU_2487742_0_0_1"/>
<feature type="region of interest" description="Disordered" evidence="1">
    <location>
        <begin position="1"/>
        <end position="48"/>
    </location>
</feature>
<dbReference type="PaxDb" id="4113-PGSC0003DMT400085736"/>
<evidence type="ECO:0000313" key="2">
    <source>
        <dbReference type="EnsemblPlants" id="PGSC0003DMT400085736"/>
    </source>
</evidence>
<reference evidence="2" key="2">
    <citation type="submission" date="2015-06" db="UniProtKB">
        <authorList>
            <consortium name="EnsemblPlants"/>
        </authorList>
    </citation>
    <scope>IDENTIFICATION</scope>
    <source>
        <strain evidence="2">DM1-3 516 R44</strain>
    </source>
</reference>
<protein>
    <submittedName>
        <fullName evidence="2">Uncharacterized protein</fullName>
    </submittedName>
</protein>
<proteinExistence type="predicted"/>
<dbReference type="Proteomes" id="UP000011115">
    <property type="component" value="Unassembled WGS sequence"/>
</dbReference>
<evidence type="ECO:0000313" key="3">
    <source>
        <dbReference type="Proteomes" id="UP000011115"/>
    </source>
</evidence>
<keyword evidence="3" id="KW-1185">Reference proteome</keyword>
<dbReference type="EnsemblPlants" id="PGSC0003DMT400085736">
    <property type="protein sequence ID" value="PGSC0003DMT400085736"/>
    <property type="gene ID" value="PGSC0003DMG400035307"/>
</dbReference>
<accession>M1DA60</accession>
<organism evidence="2 3">
    <name type="scientific">Solanum tuberosum</name>
    <name type="common">Potato</name>
    <dbReference type="NCBI Taxonomy" id="4113"/>
    <lineage>
        <taxon>Eukaryota</taxon>
        <taxon>Viridiplantae</taxon>
        <taxon>Streptophyta</taxon>
        <taxon>Embryophyta</taxon>
        <taxon>Tracheophyta</taxon>
        <taxon>Spermatophyta</taxon>
        <taxon>Magnoliopsida</taxon>
        <taxon>eudicotyledons</taxon>
        <taxon>Gunneridae</taxon>
        <taxon>Pentapetalae</taxon>
        <taxon>asterids</taxon>
        <taxon>lamiids</taxon>
        <taxon>Solanales</taxon>
        <taxon>Solanaceae</taxon>
        <taxon>Solanoideae</taxon>
        <taxon>Solaneae</taxon>
        <taxon>Solanum</taxon>
    </lineage>
</organism>